<feature type="region of interest" description="Disordered" evidence="1">
    <location>
        <begin position="1"/>
        <end position="43"/>
    </location>
</feature>
<gene>
    <name evidence="2" type="ORF">HGMM_F09D09C08</name>
</gene>
<reference evidence="2" key="2">
    <citation type="journal article" date="2012" name="PLoS ONE">
        <title>A Deeply Branching Thermophilic Bacterium with an Ancient Acetyl-CoA Pathway Dominates a Subsurface Ecosystem.</title>
        <authorList>
            <person name="Takami H."/>
            <person name="Noguchi H."/>
            <person name="Takaki Y."/>
            <person name="Uchiyama I."/>
            <person name="Toyoda A."/>
            <person name="Nishi S."/>
            <person name="Chee G.-J."/>
            <person name="Arai W."/>
            <person name="Nunoura T."/>
            <person name="Itoh T."/>
            <person name="Hattori M."/>
            <person name="Takai K."/>
        </authorList>
    </citation>
    <scope>NUCLEOTIDE SEQUENCE</scope>
</reference>
<evidence type="ECO:0000256" key="1">
    <source>
        <dbReference type="SAM" id="MobiDB-lite"/>
    </source>
</evidence>
<organism evidence="2">
    <name type="scientific">uncultured Planctomycetota bacterium</name>
    <dbReference type="NCBI Taxonomy" id="120965"/>
    <lineage>
        <taxon>Bacteria</taxon>
        <taxon>Pseudomonadati</taxon>
        <taxon>Planctomycetota</taxon>
        <taxon>environmental samples</taxon>
    </lineage>
</organism>
<dbReference type="EMBL" id="AP011668">
    <property type="protein sequence ID" value="BAL53814.1"/>
    <property type="molecule type" value="Genomic_DNA"/>
</dbReference>
<proteinExistence type="predicted"/>
<reference evidence="2" key="1">
    <citation type="journal article" date="2005" name="Environ. Microbiol.">
        <title>Genetic and functional properties of uncultivated thermophilic crenarchaeotes from a subsurface gold mine as revealed by analysis of genome fragments.</title>
        <authorList>
            <person name="Nunoura T."/>
            <person name="Hirayama H."/>
            <person name="Takami H."/>
            <person name="Oida H."/>
            <person name="Nishi S."/>
            <person name="Shimamura S."/>
            <person name="Suzuki Y."/>
            <person name="Inagaki F."/>
            <person name="Takai K."/>
            <person name="Nealson K.H."/>
            <person name="Horikoshi K."/>
        </authorList>
    </citation>
    <scope>NUCLEOTIDE SEQUENCE</scope>
</reference>
<dbReference type="Pfam" id="PF07608">
    <property type="entry name" value="DUF1571"/>
    <property type="match status" value="1"/>
</dbReference>
<accession>H5SCC8</accession>
<sequence>MASSAGTAFVPSAASERSGQLPRPAGIPWLTQNTASATPQDNVPDDATRLEQLYRAAAQRYATIQDYVCRFRRREVLANGTTSEDLILLRFRKQPHSIHFVWPRGTPDEGREVVYVQGRFNNHLVARTGKGDWLAGLRVELALDSPRATANTRRSFLEVGVGYLVESLGQALREQRQGTYRFGRLRYLGQQARPESATPMQCLVQEVPPGLEKYLPRGGKRYFFLATDPRVQECGLPVLVITQDENGREVEYYCYDRFSVNIGLTDADFDPDHLWGKK</sequence>
<evidence type="ECO:0000313" key="2">
    <source>
        <dbReference type="EMBL" id="BAL53814.1"/>
    </source>
</evidence>
<feature type="compositionally biased region" description="Polar residues" evidence="1">
    <location>
        <begin position="30"/>
        <end position="41"/>
    </location>
</feature>
<protein>
    <submittedName>
        <fullName evidence="2">Hypothetical conserved protein</fullName>
    </submittedName>
</protein>
<dbReference type="AlphaFoldDB" id="H5SCC8"/>
<name>H5SCC8_9BACT</name>
<dbReference type="InterPro" id="IPR011465">
    <property type="entry name" value="DUF1571"/>
</dbReference>